<dbReference type="AlphaFoldDB" id="A0AAV8YJN4"/>
<reference evidence="1" key="1">
    <citation type="journal article" date="2023" name="Insect Mol. Biol.">
        <title>Genome sequencing provides insights into the evolution of gene families encoding plant cell wall-degrading enzymes in longhorned beetles.</title>
        <authorList>
            <person name="Shin N.R."/>
            <person name="Okamura Y."/>
            <person name="Kirsch R."/>
            <person name="Pauchet Y."/>
        </authorList>
    </citation>
    <scope>NUCLEOTIDE SEQUENCE</scope>
    <source>
        <strain evidence="1">RBIC_L_NR</strain>
    </source>
</reference>
<sequence length="70" mass="8777">MRGFILTLFLVPERVKVIKDVDFERLFYFTVRFTIWSQRKHQLLFYEAIKHYFKDKSVKKYVTYKNNMDF</sequence>
<name>A0AAV8YJN4_9CUCU</name>
<evidence type="ECO:0000313" key="2">
    <source>
        <dbReference type="Proteomes" id="UP001162156"/>
    </source>
</evidence>
<dbReference type="Proteomes" id="UP001162156">
    <property type="component" value="Unassembled WGS sequence"/>
</dbReference>
<protein>
    <submittedName>
        <fullName evidence="1">Uncharacterized protein</fullName>
    </submittedName>
</protein>
<organism evidence="1 2">
    <name type="scientific">Rhamnusium bicolor</name>
    <dbReference type="NCBI Taxonomy" id="1586634"/>
    <lineage>
        <taxon>Eukaryota</taxon>
        <taxon>Metazoa</taxon>
        <taxon>Ecdysozoa</taxon>
        <taxon>Arthropoda</taxon>
        <taxon>Hexapoda</taxon>
        <taxon>Insecta</taxon>
        <taxon>Pterygota</taxon>
        <taxon>Neoptera</taxon>
        <taxon>Endopterygota</taxon>
        <taxon>Coleoptera</taxon>
        <taxon>Polyphaga</taxon>
        <taxon>Cucujiformia</taxon>
        <taxon>Chrysomeloidea</taxon>
        <taxon>Cerambycidae</taxon>
        <taxon>Lepturinae</taxon>
        <taxon>Rhagiini</taxon>
        <taxon>Rhamnusium</taxon>
    </lineage>
</organism>
<keyword evidence="2" id="KW-1185">Reference proteome</keyword>
<dbReference type="EMBL" id="JANEYF010002141">
    <property type="protein sequence ID" value="KAJ8950895.1"/>
    <property type="molecule type" value="Genomic_DNA"/>
</dbReference>
<gene>
    <name evidence="1" type="ORF">NQ314_007765</name>
</gene>
<accession>A0AAV8YJN4</accession>
<proteinExistence type="predicted"/>
<comment type="caution">
    <text evidence="1">The sequence shown here is derived from an EMBL/GenBank/DDBJ whole genome shotgun (WGS) entry which is preliminary data.</text>
</comment>
<evidence type="ECO:0000313" key="1">
    <source>
        <dbReference type="EMBL" id="KAJ8950895.1"/>
    </source>
</evidence>